<sequence>MKNSTKTTLGILAIAIMFVCAPIQAATTIDSNNIQDNEIVLPMGNDDLIGGWEYAIEGGSKGLMMIVNQNGVFKVQVQINANSAMGNKVVVKGNKITFEVELEGETVAFALEAKGSKLSGTRTSSKGAKNVTGVKSISPQ</sequence>
<accession>A0A3B0TEE1</accession>
<protein>
    <submittedName>
        <fullName evidence="2">Uncharacterized protein</fullName>
    </submittedName>
</protein>
<evidence type="ECO:0000256" key="1">
    <source>
        <dbReference type="SAM" id="MobiDB-lite"/>
    </source>
</evidence>
<dbReference type="AlphaFoldDB" id="A0A3B0TEE1"/>
<dbReference type="EMBL" id="UOEL01000095">
    <property type="protein sequence ID" value="VAW12832.1"/>
    <property type="molecule type" value="Genomic_DNA"/>
</dbReference>
<organism evidence="2">
    <name type="scientific">hydrothermal vent metagenome</name>
    <dbReference type="NCBI Taxonomy" id="652676"/>
    <lineage>
        <taxon>unclassified sequences</taxon>
        <taxon>metagenomes</taxon>
        <taxon>ecological metagenomes</taxon>
    </lineage>
</organism>
<dbReference type="SUPFAM" id="SSF54534">
    <property type="entry name" value="FKBP-like"/>
    <property type="match status" value="1"/>
</dbReference>
<proteinExistence type="predicted"/>
<gene>
    <name evidence="2" type="ORF">MNBD_BACTEROID03-1116</name>
</gene>
<evidence type="ECO:0000313" key="2">
    <source>
        <dbReference type="EMBL" id="VAW12832.1"/>
    </source>
</evidence>
<name>A0A3B0TEE1_9ZZZZ</name>
<feature type="region of interest" description="Disordered" evidence="1">
    <location>
        <begin position="118"/>
        <end position="140"/>
    </location>
</feature>
<reference evidence="2" key="1">
    <citation type="submission" date="2018-06" db="EMBL/GenBank/DDBJ databases">
        <authorList>
            <person name="Zhirakovskaya E."/>
        </authorList>
    </citation>
    <scope>NUCLEOTIDE SEQUENCE</scope>
</reference>